<gene>
    <name evidence="2" type="ORF">SAMN02745129_3241</name>
</gene>
<dbReference type="AlphaFoldDB" id="A0A1M5X5B3"/>
<dbReference type="EMBL" id="FQXG01000005">
    <property type="protein sequence ID" value="SHH95019.1"/>
    <property type="molecule type" value="Genomic_DNA"/>
</dbReference>
<organism evidence="2 3">
    <name type="scientific">Ferrimonas marina</name>
    <dbReference type="NCBI Taxonomy" id="299255"/>
    <lineage>
        <taxon>Bacteria</taxon>
        <taxon>Pseudomonadati</taxon>
        <taxon>Pseudomonadota</taxon>
        <taxon>Gammaproteobacteria</taxon>
        <taxon>Alteromonadales</taxon>
        <taxon>Ferrimonadaceae</taxon>
        <taxon>Ferrimonas</taxon>
    </lineage>
</organism>
<protein>
    <submittedName>
        <fullName evidence="2">Uncharacterized protein</fullName>
    </submittedName>
</protein>
<evidence type="ECO:0000256" key="1">
    <source>
        <dbReference type="SAM" id="MobiDB-lite"/>
    </source>
</evidence>
<evidence type="ECO:0000313" key="3">
    <source>
        <dbReference type="Proteomes" id="UP000184268"/>
    </source>
</evidence>
<name>A0A1M5X5B3_9GAMM</name>
<sequence>MQPTTERRQQQRRQSQDRRGTLRWESVYNQRRHGMGRRVEDQFGLAGT</sequence>
<keyword evidence="3" id="KW-1185">Reference proteome</keyword>
<reference evidence="2 3" key="1">
    <citation type="submission" date="2016-11" db="EMBL/GenBank/DDBJ databases">
        <authorList>
            <person name="Jaros S."/>
            <person name="Januszkiewicz K."/>
            <person name="Wedrychowicz H."/>
        </authorList>
    </citation>
    <scope>NUCLEOTIDE SEQUENCE [LARGE SCALE GENOMIC DNA]</scope>
    <source>
        <strain evidence="2 3">DSM 16917</strain>
    </source>
</reference>
<dbReference type="STRING" id="299255.SAMN02745129_3241"/>
<dbReference type="RefSeq" id="WP_156480007.1">
    <property type="nucleotide sequence ID" value="NZ_FQXG01000005.1"/>
</dbReference>
<evidence type="ECO:0000313" key="2">
    <source>
        <dbReference type="EMBL" id="SHH95019.1"/>
    </source>
</evidence>
<feature type="region of interest" description="Disordered" evidence="1">
    <location>
        <begin position="1"/>
        <end position="22"/>
    </location>
</feature>
<dbReference type="Proteomes" id="UP000184268">
    <property type="component" value="Unassembled WGS sequence"/>
</dbReference>
<accession>A0A1M5X5B3</accession>
<proteinExistence type="predicted"/>